<feature type="signal peptide" evidence="1">
    <location>
        <begin position="1"/>
        <end position="19"/>
    </location>
</feature>
<proteinExistence type="predicted"/>
<dbReference type="PANTHER" id="PTHR36142">
    <property type="entry name" value="METALLO-HYDROLASE/OXIDOREDUCTASE SUPERFAMILY PROTEIN"/>
    <property type="match status" value="1"/>
</dbReference>
<sequence>MMRSSFLSILCITIGRVLPVTSLAIGPQLQFSNLFSALTNNSADGKSKFRYTHLEGNGQLWEATNGNTKISVVVDPIASQLDFGIPWGYRANKKVLSEDATIDMICDAEPSHCLLTMGLDDHTHLPTLEKLSKRIPTLNYIVAPSCKQKLLDFGLRSDQIKVLNHGDSCKLPDGATVTATQGALVGPPWQKRENGFLVELKSDSKANGLSIYYEPHGDVILDNIKGIRADVMVSPVTKQSLPAQVPQEGRFTLVYGGERTLEIAELLGAKVVVPLGNGALDIEGPLSGLVVASGDVSEFEKLVEKRNVGRDDIIEVAKASAGIPLTITI</sequence>
<dbReference type="EMBL" id="JALLBG020000190">
    <property type="protein sequence ID" value="KAL3760213.1"/>
    <property type="molecule type" value="Genomic_DNA"/>
</dbReference>
<dbReference type="Gene3D" id="3.60.15.10">
    <property type="entry name" value="Ribonuclease Z/Hydroxyacylglutathione hydrolase-like"/>
    <property type="match status" value="1"/>
</dbReference>
<reference evidence="3 4" key="1">
    <citation type="submission" date="2024-10" db="EMBL/GenBank/DDBJ databases">
        <title>Updated reference genomes for cyclostephanoid diatoms.</title>
        <authorList>
            <person name="Roberts W.R."/>
            <person name="Alverson A.J."/>
        </authorList>
    </citation>
    <scope>NUCLEOTIDE SEQUENCE [LARGE SCALE GENOMIC DNA]</scope>
    <source>
        <strain evidence="3 4">AJA232-27</strain>
    </source>
</reference>
<keyword evidence="4" id="KW-1185">Reference proteome</keyword>
<evidence type="ECO:0000313" key="3">
    <source>
        <dbReference type="EMBL" id="KAL3760992.1"/>
    </source>
</evidence>
<comment type="caution">
    <text evidence="3">The sequence shown here is derived from an EMBL/GenBank/DDBJ whole genome shotgun (WGS) entry which is preliminary data.</text>
</comment>
<dbReference type="EMBL" id="JALLBG020000166">
    <property type="protein sequence ID" value="KAL3760992.1"/>
    <property type="molecule type" value="Genomic_DNA"/>
</dbReference>
<evidence type="ECO:0000313" key="4">
    <source>
        <dbReference type="Proteomes" id="UP001530293"/>
    </source>
</evidence>
<dbReference type="PANTHER" id="PTHR36142:SF2">
    <property type="entry name" value="METALLO-HYDROLASE_OXIDOREDUCTASE SUPERFAMILY PROTEIN"/>
    <property type="match status" value="1"/>
</dbReference>
<dbReference type="AlphaFoldDB" id="A0ABD3MBL5"/>
<dbReference type="Proteomes" id="UP001530293">
    <property type="component" value="Unassembled WGS sequence"/>
</dbReference>
<gene>
    <name evidence="2" type="ORF">ACHAWU_001723</name>
    <name evidence="3" type="ORF">ACHAWU_008935</name>
</gene>
<evidence type="ECO:0000313" key="2">
    <source>
        <dbReference type="EMBL" id="KAL3760213.1"/>
    </source>
</evidence>
<feature type="chain" id="PRO_5044724919" evidence="1">
    <location>
        <begin position="20"/>
        <end position="329"/>
    </location>
</feature>
<name>A0ABD3MBL5_9STRA</name>
<keyword evidence="1" id="KW-0732">Signal</keyword>
<dbReference type="Pfam" id="PF13483">
    <property type="entry name" value="Lactamase_B_3"/>
    <property type="match status" value="1"/>
</dbReference>
<organism evidence="3 4">
    <name type="scientific">Discostella pseudostelligera</name>
    <dbReference type="NCBI Taxonomy" id="259834"/>
    <lineage>
        <taxon>Eukaryota</taxon>
        <taxon>Sar</taxon>
        <taxon>Stramenopiles</taxon>
        <taxon>Ochrophyta</taxon>
        <taxon>Bacillariophyta</taxon>
        <taxon>Coscinodiscophyceae</taxon>
        <taxon>Thalassiosirophycidae</taxon>
        <taxon>Stephanodiscales</taxon>
        <taxon>Stephanodiscaceae</taxon>
        <taxon>Discostella</taxon>
    </lineage>
</organism>
<accession>A0ABD3MBL5</accession>
<evidence type="ECO:0000256" key="1">
    <source>
        <dbReference type="SAM" id="SignalP"/>
    </source>
</evidence>
<protein>
    <submittedName>
        <fullName evidence="3">Uncharacterized protein</fullName>
    </submittedName>
</protein>
<dbReference type="InterPro" id="IPR036866">
    <property type="entry name" value="RibonucZ/Hydroxyglut_hydro"/>
</dbReference>